<proteinExistence type="predicted"/>
<feature type="transmembrane region" description="Helical" evidence="2">
    <location>
        <begin position="163"/>
        <end position="184"/>
    </location>
</feature>
<dbReference type="Proteomes" id="UP000703661">
    <property type="component" value="Unassembled WGS sequence"/>
</dbReference>
<dbReference type="EMBL" id="JAAAID010002649">
    <property type="protein sequence ID" value="KAG0005981.1"/>
    <property type="molecule type" value="Genomic_DNA"/>
</dbReference>
<evidence type="ECO:0000256" key="1">
    <source>
        <dbReference type="SAM" id="MobiDB-lite"/>
    </source>
</evidence>
<feature type="non-terminal residue" evidence="3">
    <location>
        <position position="216"/>
    </location>
</feature>
<comment type="caution">
    <text evidence="3">The sequence shown here is derived from an EMBL/GenBank/DDBJ whole genome shotgun (WGS) entry which is preliminary data.</text>
</comment>
<evidence type="ECO:0000256" key="2">
    <source>
        <dbReference type="SAM" id="Phobius"/>
    </source>
</evidence>
<feature type="compositionally biased region" description="Polar residues" evidence="1">
    <location>
        <begin position="55"/>
        <end position="65"/>
    </location>
</feature>
<evidence type="ECO:0000313" key="4">
    <source>
        <dbReference type="Proteomes" id="UP000703661"/>
    </source>
</evidence>
<name>A0A9P6MK59_9FUNG</name>
<gene>
    <name evidence="3" type="ORF">BGZ80_005358</name>
</gene>
<protein>
    <submittedName>
        <fullName evidence="3">Uncharacterized protein</fullName>
    </submittedName>
</protein>
<dbReference type="AlphaFoldDB" id="A0A9P6MK59"/>
<evidence type="ECO:0000313" key="3">
    <source>
        <dbReference type="EMBL" id="KAG0005981.1"/>
    </source>
</evidence>
<organism evidence="3 4">
    <name type="scientific">Entomortierella chlamydospora</name>
    <dbReference type="NCBI Taxonomy" id="101097"/>
    <lineage>
        <taxon>Eukaryota</taxon>
        <taxon>Fungi</taxon>
        <taxon>Fungi incertae sedis</taxon>
        <taxon>Mucoromycota</taxon>
        <taxon>Mortierellomycotina</taxon>
        <taxon>Mortierellomycetes</taxon>
        <taxon>Mortierellales</taxon>
        <taxon>Mortierellaceae</taxon>
        <taxon>Entomortierella</taxon>
    </lineage>
</organism>
<reference evidence="3" key="1">
    <citation type="journal article" date="2020" name="Fungal Divers.">
        <title>Resolving the Mortierellaceae phylogeny through synthesis of multi-gene phylogenetics and phylogenomics.</title>
        <authorList>
            <person name="Vandepol N."/>
            <person name="Liber J."/>
            <person name="Desiro A."/>
            <person name="Na H."/>
            <person name="Kennedy M."/>
            <person name="Barry K."/>
            <person name="Grigoriev I.V."/>
            <person name="Miller A.N."/>
            <person name="O'Donnell K."/>
            <person name="Stajich J.E."/>
            <person name="Bonito G."/>
        </authorList>
    </citation>
    <scope>NUCLEOTIDE SEQUENCE</scope>
    <source>
        <strain evidence="3">NRRL 2769</strain>
    </source>
</reference>
<sequence length="216" mass="24253">MQYNPIYYIENLSPTYLPSSRGSDYDSNHVSCARNNAAQGLEGAGDGGSTDHNEQTTGSSTSSSIYELPPPDVNEEDMRINGEVLQNAQDWADFLDGTCKCDFERESDYTSGIKYHYHGRHDIERLGIHGWFWKRGDTSARDRAYGEEEDGGGVRAWLQNLGAAFFIGLIPVIGFLICFLLSYFKIFRPLSQLNIQASQRKDLKKSMLKCVMADLV</sequence>
<keyword evidence="4" id="KW-1185">Reference proteome</keyword>
<keyword evidence="2" id="KW-0472">Membrane</keyword>
<keyword evidence="2" id="KW-1133">Transmembrane helix</keyword>
<feature type="region of interest" description="Disordered" evidence="1">
    <location>
        <begin position="38"/>
        <end position="72"/>
    </location>
</feature>
<accession>A0A9P6MK59</accession>
<keyword evidence="2" id="KW-0812">Transmembrane</keyword>